<name>A0ABN9LG07_9NEOB</name>
<evidence type="ECO:0000256" key="4">
    <source>
        <dbReference type="ARBA" id="ARBA00022643"/>
    </source>
</evidence>
<dbReference type="InterPro" id="IPR002500">
    <property type="entry name" value="PAPS_reduct_dom"/>
</dbReference>
<dbReference type="SUPFAM" id="SSF52402">
    <property type="entry name" value="Adenine nucleotide alpha hydrolases-like"/>
    <property type="match status" value="1"/>
</dbReference>
<dbReference type="Pfam" id="PF01507">
    <property type="entry name" value="PAPS_reduct"/>
    <property type="match status" value="1"/>
</dbReference>
<evidence type="ECO:0000259" key="13">
    <source>
        <dbReference type="Pfam" id="PF01507"/>
    </source>
</evidence>
<evidence type="ECO:0000256" key="6">
    <source>
        <dbReference type="ARBA" id="ARBA00022695"/>
    </source>
</evidence>
<keyword evidence="15" id="KW-1185">Reference proteome</keyword>
<sequence>MCMTDPGWPQYMRVNPLLDWSYRDIWEFLRTLYIPYCILYDKGQMMIPRKRQHCAVAPLCQAEPHRSVIPFAPFSMGQMLQSMTLPVPRYKNVMGMNLGYNVLQSLKECLYFLLCCWCIKELLD</sequence>
<keyword evidence="5" id="KW-0808">Transferase</keyword>
<keyword evidence="6" id="KW-0548">Nucleotidyltransferase</keyword>
<evidence type="ECO:0000256" key="11">
    <source>
        <dbReference type="ARBA" id="ARBA00031871"/>
    </source>
</evidence>
<dbReference type="EC" id="2.7.7.2" evidence="2"/>
<dbReference type="InterPro" id="IPR014729">
    <property type="entry name" value="Rossmann-like_a/b/a_fold"/>
</dbReference>
<evidence type="ECO:0000256" key="5">
    <source>
        <dbReference type="ARBA" id="ARBA00022679"/>
    </source>
</evidence>
<evidence type="ECO:0000256" key="1">
    <source>
        <dbReference type="ARBA" id="ARBA00004726"/>
    </source>
</evidence>
<dbReference type="Pfam" id="PF15221">
    <property type="entry name" value="LEP503"/>
    <property type="match status" value="1"/>
</dbReference>
<comment type="pathway">
    <text evidence="1">Cofactor biosynthesis; FAD biosynthesis; FAD from FMN: step 1/1.</text>
</comment>
<keyword evidence="8" id="KW-0274">FAD</keyword>
<dbReference type="EMBL" id="CAUEEQ010016405">
    <property type="protein sequence ID" value="CAJ0940154.1"/>
    <property type="molecule type" value="Genomic_DNA"/>
</dbReference>
<evidence type="ECO:0000313" key="14">
    <source>
        <dbReference type="EMBL" id="CAJ0940154.1"/>
    </source>
</evidence>
<dbReference type="Gene3D" id="3.40.50.620">
    <property type="entry name" value="HUPs"/>
    <property type="match status" value="1"/>
</dbReference>
<evidence type="ECO:0000256" key="9">
    <source>
        <dbReference type="ARBA" id="ARBA00022840"/>
    </source>
</evidence>
<dbReference type="PANTHER" id="PTHR23293">
    <property type="entry name" value="FAD SYNTHETASE-RELATED FMN ADENYLYLTRANSFERASE"/>
    <property type="match status" value="1"/>
</dbReference>
<accession>A0ABN9LG07</accession>
<comment type="catalytic activity">
    <reaction evidence="12">
        <text>FMN + ATP + H(+) = FAD + diphosphate</text>
        <dbReference type="Rhea" id="RHEA:17237"/>
        <dbReference type="ChEBI" id="CHEBI:15378"/>
        <dbReference type="ChEBI" id="CHEBI:30616"/>
        <dbReference type="ChEBI" id="CHEBI:33019"/>
        <dbReference type="ChEBI" id="CHEBI:57692"/>
        <dbReference type="ChEBI" id="CHEBI:58210"/>
        <dbReference type="EC" id="2.7.7.2"/>
    </reaction>
</comment>
<evidence type="ECO:0000256" key="8">
    <source>
        <dbReference type="ARBA" id="ARBA00022827"/>
    </source>
</evidence>
<keyword evidence="3" id="KW-0285">Flavoprotein</keyword>
<dbReference type="PANTHER" id="PTHR23293:SF9">
    <property type="entry name" value="FAD SYNTHASE"/>
    <property type="match status" value="1"/>
</dbReference>
<keyword evidence="7" id="KW-0547">Nucleotide-binding</keyword>
<evidence type="ECO:0000256" key="3">
    <source>
        <dbReference type="ARBA" id="ARBA00022630"/>
    </source>
</evidence>
<dbReference type="Proteomes" id="UP001176940">
    <property type="component" value="Unassembled WGS sequence"/>
</dbReference>
<comment type="caution">
    <text evidence="14">The sequence shown here is derived from an EMBL/GenBank/DDBJ whole genome shotgun (WGS) entry which is preliminary data.</text>
</comment>
<evidence type="ECO:0000256" key="7">
    <source>
        <dbReference type="ARBA" id="ARBA00022741"/>
    </source>
</evidence>
<feature type="domain" description="Phosphoadenosine phosphosulphate reductase" evidence="13">
    <location>
        <begin position="4"/>
        <end position="43"/>
    </location>
</feature>
<organism evidence="14 15">
    <name type="scientific">Ranitomeya imitator</name>
    <name type="common">mimic poison frog</name>
    <dbReference type="NCBI Taxonomy" id="111125"/>
    <lineage>
        <taxon>Eukaryota</taxon>
        <taxon>Metazoa</taxon>
        <taxon>Chordata</taxon>
        <taxon>Craniata</taxon>
        <taxon>Vertebrata</taxon>
        <taxon>Euteleostomi</taxon>
        <taxon>Amphibia</taxon>
        <taxon>Batrachia</taxon>
        <taxon>Anura</taxon>
        <taxon>Neobatrachia</taxon>
        <taxon>Hyloidea</taxon>
        <taxon>Dendrobatidae</taxon>
        <taxon>Dendrobatinae</taxon>
        <taxon>Ranitomeya</taxon>
    </lineage>
</organism>
<evidence type="ECO:0000256" key="10">
    <source>
        <dbReference type="ARBA" id="ARBA00031145"/>
    </source>
</evidence>
<keyword evidence="4" id="KW-0288">FMN</keyword>
<gene>
    <name evidence="14" type="ORF">RIMI_LOCUS8311975</name>
</gene>
<evidence type="ECO:0000256" key="12">
    <source>
        <dbReference type="ARBA" id="ARBA00049494"/>
    </source>
</evidence>
<dbReference type="InterPro" id="IPR029194">
    <property type="entry name" value="LEP503"/>
</dbReference>
<evidence type="ECO:0000256" key="2">
    <source>
        <dbReference type="ARBA" id="ARBA00012393"/>
    </source>
</evidence>
<evidence type="ECO:0000313" key="15">
    <source>
        <dbReference type="Proteomes" id="UP001176940"/>
    </source>
</evidence>
<keyword evidence="9" id="KW-0067">ATP-binding</keyword>
<proteinExistence type="predicted"/>
<protein>
    <recommendedName>
        <fullName evidence="2">FAD synthase</fullName>
        <ecNumber evidence="2">2.7.7.2</ecNumber>
    </recommendedName>
    <alternativeName>
        <fullName evidence="10">FAD pyrophosphorylase</fullName>
    </alternativeName>
    <alternativeName>
        <fullName evidence="11">FMN adenylyltransferase</fullName>
    </alternativeName>
</protein>
<reference evidence="14" key="1">
    <citation type="submission" date="2023-07" db="EMBL/GenBank/DDBJ databases">
        <authorList>
            <person name="Stuckert A."/>
        </authorList>
    </citation>
    <scope>NUCLEOTIDE SEQUENCE</scope>
</reference>